<comment type="subunit">
    <text evidence="7">PSII is composed of 1 copy each of membrane proteins PsbA, PsbB, PsbC, PsbD, PsbE, PsbF, PsbH, PsbI, PsbJ, PsbK, PsbL, PsbM, PsbT, PsbX, PsbY, PsbZ, Psb30/Ycf12, peripheral proteins of the oxygen-evolving complex and a large number of cofactors. It forms dimeric complexes.</text>
</comment>
<keyword evidence="6 7" id="KW-0604">Photosystem II</keyword>
<comment type="function">
    <text evidence="7">A core subunit of photosystem II (PSII), probably helps stabilize the reaction center.</text>
</comment>
<dbReference type="AlphaFoldDB" id="C1KR32"/>
<evidence type="ECO:0000256" key="3">
    <source>
        <dbReference type="ARBA" id="ARBA00022692"/>
    </source>
</evidence>
<evidence type="ECO:0000256" key="2">
    <source>
        <dbReference type="ARBA" id="ARBA00022531"/>
    </source>
</evidence>
<name>C1KR32_MICCC</name>
<comment type="similarity">
    <text evidence="7">Belongs to the Psb30/Ycf12 family.</text>
</comment>
<comment type="subcellular location">
    <subcellularLocation>
        <location evidence="1">Membrane</location>
        <topology evidence="1">Single-pass membrane protein</topology>
    </subcellularLocation>
    <subcellularLocation>
        <location evidence="7">Plastid</location>
        <location evidence="7">Chloroplast thylakoid membrane</location>
        <topology evidence="7">Single-pass membrane protein</topology>
    </subcellularLocation>
</comment>
<keyword evidence="4 7" id="KW-1133">Transmembrane helix</keyword>
<dbReference type="HAMAP" id="MF_01329">
    <property type="entry name" value="PSII_Psb30_Ycf12"/>
    <property type="match status" value="1"/>
</dbReference>
<feature type="transmembrane region" description="Helical" evidence="7">
    <location>
        <begin position="6"/>
        <end position="28"/>
    </location>
</feature>
<evidence type="ECO:0000313" key="9">
    <source>
        <dbReference type="Proteomes" id="UP000002009"/>
    </source>
</evidence>
<reference evidence="9" key="1">
    <citation type="journal article" date="2009" name="Science">
        <title>Green evolution and dynamic adaptations revealed by genomes of the marine picoeukaryotes Micromonas.</title>
        <authorList>
            <person name="Worden A.Z."/>
            <person name="Lee J.H."/>
            <person name="Mock T."/>
            <person name="Rouze P."/>
            <person name="Simmons M.P."/>
            <person name="Aerts A.L."/>
            <person name="Allen A.E."/>
            <person name="Cuvelier M.L."/>
            <person name="Derelle E."/>
            <person name="Everett M.V."/>
            <person name="Foulon E."/>
            <person name="Grimwood J."/>
            <person name="Gundlach H."/>
            <person name="Henrissat B."/>
            <person name="Napoli C."/>
            <person name="McDonald S.M."/>
            <person name="Parker M.S."/>
            <person name="Rombauts S."/>
            <person name="Salamov A."/>
            <person name="Von Dassow P."/>
            <person name="Badger J.H."/>
            <person name="Coutinho P.M."/>
            <person name="Demir E."/>
            <person name="Dubchak I."/>
            <person name="Gentemann C."/>
            <person name="Eikrem W."/>
            <person name="Gready J.E."/>
            <person name="John U."/>
            <person name="Lanier W."/>
            <person name="Lindquist E.A."/>
            <person name="Lucas S."/>
            <person name="Mayer K.F."/>
            <person name="Moreau H."/>
            <person name="Not F."/>
            <person name="Otillar R."/>
            <person name="Panaud O."/>
            <person name="Pangilinan J."/>
            <person name="Paulsen I."/>
            <person name="Piegu B."/>
            <person name="Poliakov A."/>
            <person name="Robbens S."/>
            <person name="Schmutz J."/>
            <person name="Toulza E."/>
            <person name="Wyss T."/>
            <person name="Zelensky A."/>
            <person name="Zhou K."/>
            <person name="Armbrust E.V."/>
            <person name="Bhattacharya D."/>
            <person name="Goodenough U.W."/>
            <person name="Van de Peer Y."/>
            <person name="Grigoriev I.V."/>
        </authorList>
    </citation>
    <scope>NUCLEOTIDE SEQUENCE [LARGE SCALE GENOMIC DNA]</scope>
    <source>
        <strain evidence="9">RCC299 / NOUM17</strain>
    </source>
</reference>
<dbReference type="InterPro" id="IPR010284">
    <property type="entry name" value="PSII_Ycf12_core-subunit"/>
</dbReference>
<evidence type="ECO:0000256" key="6">
    <source>
        <dbReference type="ARBA" id="ARBA00023276"/>
    </source>
</evidence>
<dbReference type="RefSeq" id="YP_002808610.1">
    <property type="nucleotide sequence ID" value="NC_012575.1"/>
</dbReference>
<sequence length="33" mass="3293">MNLELIGQLVSVALIVGAGPIIVAAVYARGGNL</sequence>
<dbReference type="GO" id="GO:0009535">
    <property type="term" value="C:chloroplast thylakoid membrane"/>
    <property type="evidence" value="ECO:0007669"/>
    <property type="project" value="UniProtKB-SubCell"/>
</dbReference>
<keyword evidence="3 7" id="KW-0812">Transmembrane</keyword>
<dbReference type="Proteomes" id="UP000002009">
    <property type="component" value="Chloroplast Pltd"/>
</dbReference>
<dbReference type="GO" id="GO:0009523">
    <property type="term" value="C:photosystem II"/>
    <property type="evidence" value="ECO:0007669"/>
    <property type="project" value="UniProtKB-KW"/>
</dbReference>
<keyword evidence="5 7" id="KW-0472">Membrane</keyword>
<dbReference type="STRING" id="296587.C1KR32"/>
<organism evidence="8 9">
    <name type="scientific">Micromonas commoda (strain RCC299 / NOUM17 / CCMP2709)</name>
    <name type="common">Picoplanktonic green alga</name>
    <dbReference type="NCBI Taxonomy" id="296587"/>
    <lineage>
        <taxon>Eukaryota</taxon>
        <taxon>Viridiplantae</taxon>
        <taxon>Chlorophyta</taxon>
        <taxon>Mamiellophyceae</taxon>
        <taxon>Mamiellales</taxon>
        <taxon>Mamiellaceae</taxon>
        <taxon>Micromonas</taxon>
    </lineage>
</organism>
<proteinExistence type="inferred from homology"/>
<dbReference type="GO" id="GO:0015979">
    <property type="term" value="P:photosynthesis"/>
    <property type="evidence" value="ECO:0007669"/>
    <property type="project" value="UniProtKB-KW"/>
</dbReference>
<keyword evidence="9" id="KW-1185">Reference proteome</keyword>
<keyword evidence="8" id="KW-0150">Chloroplast</keyword>
<evidence type="ECO:0000313" key="8">
    <source>
        <dbReference type="EMBL" id="ACO55534.1"/>
    </source>
</evidence>
<geneLocation type="chloroplast" evidence="8"/>
<evidence type="ECO:0000256" key="7">
    <source>
        <dbReference type="HAMAP-Rule" id="MF_01329"/>
    </source>
</evidence>
<protein>
    <recommendedName>
        <fullName evidence="7">Photosystem II reaction center protein Psb30</fullName>
    </recommendedName>
    <alternativeName>
        <fullName evidence="7">Photosystem II reaction center protein Ycf12</fullName>
    </alternativeName>
</protein>
<gene>
    <name evidence="7" type="primary">psb30</name>
    <name evidence="7" type="synonym">ycf12</name>
</gene>
<dbReference type="InParanoid" id="C1KR32"/>
<dbReference type="NCBIfam" id="NF010239">
    <property type="entry name" value="PRK13686.1"/>
    <property type="match status" value="1"/>
</dbReference>
<evidence type="ECO:0000256" key="1">
    <source>
        <dbReference type="ARBA" id="ARBA00004167"/>
    </source>
</evidence>
<evidence type="ECO:0000256" key="5">
    <source>
        <dbReference type="ARBA" id="ARBA00023136"/>
    </source>
</evidence>
<keyword evidence="2 7" id="KW-0602">Photosynthesis</keyword>
<accession>C1KR32</accession>
<dbReference type="EMBL" id="FJ858267">
    <property type="protein sequence ID" value="ACO55534.1"/>
    <property type="molecule type" value="Genomic_DNA"/>
</dbReference>
<keyword evidence="8" id="KW-0934">Plastid</keyword>
<keyword evidence="7" id="KW-0793">Thylakoid</keyword>
<evidence type="ECO:0000256" key="4">
    <source>
        <dbReference type="ARBA" id="ARBA00022989"/>
    </source>
</evidence>
<dbReference type="Pfam" id="PF05969">
    <property type="entry name" value="PSII_Ycf12"/>
    <property type="match status" value="1"/>
</dbReference>